<name>A0A975CI31_9BURK</name>
<evidence type="ECO:0000259" key="1">
    <source>
        <dbReference type="SMART" id="SM00849"/>
    </source>
</evidence>
<dbReference type="Gene3D" id="3.60.15.10">
    <property type="entry name" value="Ribonuclease Z/Hydroxyacylglutathione hydrolase-like"/>
    <property type="match status" value="1"/>
</dbReference>
<dbReference type="PANTHER" id="PTHR23131">
    <property type="entry name" value="ENDORIBONUCLEASE LACTB2"/>
    <property type="match status" value="1"/>
</dbReference>
<evidence type="ECO:0000313" key="2">
    <source>
        <dbReference type="EMBL" id="QTD45984.1"/>
    </source>
</evidence>
<dbReference type="Pfam" id="PF00753">
    <property type="entry name" value="Lactamase_B"/>
    <property type="match status" value="1"/>
</dbReference>
<sequence>MHPRPRGYAGAMQALSIGPVHIYFGDKSGKYPDGNQVIVQGADARVAFDTPQVANRIGAAFDGVDLVILGHVHEDHMAGLHRVPHARVQVHKADLAAARSWQGLSAHYGYPPEVLAALRPMIEREFHYQPRPDATGYADGAVWDLGAGVRIRAHHLPGHTAGHCALVEESSGVAFIGDIDLTGFGPYYGDATSDLVQFRQSLGCVREIDARVWVTSHHRGVLTERAAFIDALDKFAAKLDERDEKLLAYLREGPHTLDALAARGILYPPGVAQPWVVFAERRSIAQHLEALQAQGRVLLGEAGEYCLAVP</sequence>
<dbReference type="Proteomes" id="UP000663903">
    <property type="component" value="Chromosome"/>
</dbReference>
<dbReference type="SUPFAM" id="SSF56281">
    <property type="entry name" value="Metallo-hydrolase/oxidoreductase"/>
    <property type="match status" value="1"/>
</dbReference>
<reference evidence="2" key="1">
    <citation type="submission" date="2021-03" db="EMBL/GenBank/DDBJ databases">
        <title>Ottowia sp. 27C isolated from the cloaca of a Giant Asian pond turtle (Heosemys grandis).</title>
        <authorList>
            <person name="Spergser J."/>
            <person name="Busse H.-J."/>
        </authorList>
    </citation>
    <scope>NUCLEOTIDE SEQUENCE</scope>
    <source>
        <strain evidence="2">27C</strain>
    </source>
</reference>
<proteinExistence type="predicted"/>
<keyword evidence="3" id="KW-1185">Reference proteome</keyword>
<feature type="domain" description="Metallo-beta-lactamase" evidence="1">
    <location>
        <begin position="33"/>
        <end position="217"/>
    </location>
</feature>
<dbReference type="EMBL" id="CP071796">
    <property type="protein sequence ID" value="QTD45984.1"/>
    <property type="molecule type" value="Genomic_DNA"/>
</dbReference>
<dbReference type="InterPro" id="IPR036866">
    <property type="entry name" value="RibonucZ/Hydroxyglut_hydro"/>
</dbReference>
<dbReference type="PANTHER" id="PTHR23131:SF0">
    <property type="entry name" value="ENDORIBONUCLEASE LACTB2"/>
    <property type="match status" value="1"/>
</dbReference>
<dbReference type="InterPro" id="IPR001279">
    <property type="entry name" value="Metallo-B-lactamas"/>
</dbReference>
<evidence type="ECO:0000313" key="3">
    <source>
        <dbReference type="Proteomes" id="UP000663903"/>
    </source>
</evidence>
<organism evidence="2 3">
    <name type="scientific">Ottowia testudinis</name>
    <dbReference type="NCBI Taxonomy" id="2816950"/>
    <lineage>
        <taxon>Bacteria</taxon>
        <taxon>Pseudomonadati</taxon>
        <taxon>Pseudomonadota</taxon>
        <taxon>Betaproteobacteria</taxon>
        <taxon>Burkholderiales</taxon>
        <taxon>Comamonadaceae</taxon>
        <taxon>Ottowia</taxon>
    </lineage>
</organism>
<dbReference type="AlphaFoldDB" id="A0A975CI31"/>
<dbReference type="SMART" id="SM00849">
    <property type="entry name" value="Lactamase_B"/>
    <property type="match status" value="1"/>
</dbReference>
<dbReference type="KEGG" id="otd:J1M35_03470"/>
<gene>
    <name evidence="2" type="ORF">J1M35_03470</name>
</gene>
<dbReference type="InterPro" id="IPR050662">
    <property type="entry name" value="Sec-metab_biosynth-thioest"/>
</dbReference>
<protein>
    <submittedName>
        <fullName evidence="2">MBL fold metallo-hydrolase</fullName>
    </submittedName>
</protein>
<accession>A0A975CI31</accession>